<dbReference type="Gene3D" id="1.10.3720.10">
    <property type="entry name" value="MetI-like"/>
    <property type="match status" value="1"/>
</dbReference>
<protein>
    <recommendedName>
        <fullName evidence="3 10">sn-glycerol-3-phosphate transport system permease protein UgpE</fullName>
    </recommendedName>
</protein>
<evidence type="ECO:0000313" key="13">
    <source>
        <dbReference type="Proteomes" id="UP000637267"/>
    </source>
</evidence>
<keyword evidence="10" id="KW-0997">Cell inner membrane</keyword>
<evidence type="ECO:0000256" key="7">
    <source>
        <dbReference type="ARBA" id="ARBA00022989"/>
    </source>
</evidence>
<feature type="domain" description="ABC transmembrane type-1" evidence="11">
    <location>
        <begin position="78"/>
        <end position="268"/>
    </location>
</feature>
<keyword evidence="5 10" id="KW-1003">Cell membrane</keyword>
<comment type="caution">
    <text evidence="10">Lacks conserved residue(s) required for the propagation of feature annotation.</text>
</comment>
<dbReference type="PANTHER" id="PTHR43744">
    <property type="entry name" value="ABC TRANSPORTER PERMEASE PROTEIN MG189-RELATED-RELATED"/>
    <property type="match status" value="1"/>
</dbReference>
<dbReference type="SUPFAM" id="SSF161098">
    <property type="entry name" value="MetI-like"/>
    <property type="match status" value="1"/>
</dbReference>
<evidence type="ECO:0000256" key="4">
    <source>
        <dbReference type="ARBA" id="ARBA00022448"/>
    </source>
</evidence>
<reference evidence="13" key="1">
    <citation type="journal article" date="2019" name="Int. J. Syst. Evol. Microbiol.">
        <title>The Global Catalogue of Microorganisms (GCM) 10K type strain sequencing project: providing services to taxonomists for standard genome sequencing and annotation.</title>
        <authorList>
            <consortium name="The Broad Institute Genomics Platform"/>
            <consortium name="The Broad Institute Genome Sequencing Center for Infectious Disease"/>
            <person name="Wu L."/>
            <person name="Ma J."/>
        </authorList>
    </citation>
    <scope>NUCLEOTIDE SEQUENCE [LARGE SCALE GENOMIC DNA]</scope>
    <source>
        <strain evidence="13">CGMCC 1.8859</strain>
    </source>
</reference>
<proteinExistence type="inferred from homology"/>
<name>A0ABQ2PFW1_9NEIS</name>
<evidence type="ECO:0000256" key="2">
    <source>
        <dbReference type="ARBA" id="ARBA00011557"/>
    </source>
</evidence>
<organism evidence="12 13">
    <name type="scientific">Silvimonas iriomotensis</name>
    <dbReference type="NCBI Taxonomy" id="449662"/>
    <lineage>
        <taxon>Bacteria</taxon>
        <taxon>Pseudomonadati</taxon>
        <taxon>Pseudomonadota</taxon>
        <taxon>Betaproteobacteria</taxon>
        <taxon>Neisseriales</taxon>
        <taxon>Chitinibacteraceae</taxon>
        <taxon>Silvimonas</taxon>
    </lineage>
</organism>
<keyword evidence="6 9" id="KW-0812">Transmembrane</keyword>
<feature type="transmembrane region" description="Helical" evidence="9">
    <location>
        <begin position="82"/>
        <end position="106"/>
    </location>
</feature>
<dbReference type="PANTHER" id="PTHR43744:SF8">
    <property type="entry name" value="SN-GLYCEROL-3-PHOSPHATE TRANSPORT SYSTEM PERMEASE PROTEIN UGPE"/>
    <property type="match status" value="1"/>
</dbReference>
<evidence type="ECO:0000256" key="8">
    <source>
        <dbReference type="ARBA" id="ARBA00023136"/>
    </source>
</evidence>
<evidence type="ECO:0000256" key="1">
    <source>
        <dbReference type="ARBA" id="ARBA00004651"/>
    </source>
</evidence>
<keyword evidence="8 9" id="KW-0472">Membrane</keyword>
<keyword evidence="4 9" id="KW-0813">Transport</keyword>
<evidence type="ECO:0000259" key="11">
    <source>
        <dbReference type="PROSITE" id="PS50928"/>
    </source>
</evidence>
<dbReference type="RefSeq" id="WP_229709170.1">
    <property type="nucleotide sequence ID" value="NZ_BMLX01000010.1"/>
</dbReference>
<accession>A0ABQ2PFW1</accession>
<feature type="transmembrane region" description="Helical" evidence="9">
    <location>
        <begin position="249"/>
        <end position="267"/>
    </location>
</feature>
<keyword evidence="13" id="KW-1185">Reference proteome</keyword>
<dbReference type="InterPro" id="IPR035906">
    <property type="entry name" value="MetI-like_sf"/>
</dbReference>
<feature type="transmembrane region" description="Helical" evidence="9">
    <location>
        <begin position="146"/>
        <end position="167"/>
    </location>
</feature>
<comment type="subcellular location">
    <subcellularLocation>
        <location evidence="10">Cell inner membrane</location>
        <topology evidence="10">Multi-pass membrane protein</topology>
    </subcellularLocation>
    <subcellularLocation>
        <location evidence="1 9">Cell membrane</location>
        <topology evidence="1 9">Multi-pass membrane protein</topology>
    </subcellularLocation>
</comment>
<dbReference type="PROSITE" id="PS50928">
    <property type="entry name" value="ABC_TM1"/>
    <property type="match status" value="1"/>
</dbReference>
<evidence type="ECO:0000256" key="6">
    <source>
        <dbReference type="ARBA" id="ARBA00022692"/>
    </source>
</evidence>
<dbReference type="Pfam" id="PF00528">
    <property type="entry name" value="BPD_transp_1"/>
    <property type="match status" value="1"/>
</dbReference>
<comment type="function">
    <text evidence="10">Part of the ABC transporter complex UgpBAEC involved in sn-glycerol-3-phosphate (G3P) import. Probably responsible for the translocation of the substrate across the membrane.</text>
</comment>
<dbReference type="CDD" id="cd06261">
    <property type="entry name" value="TM_PBP2"/>
    <property type="match status" value="1"/>
</dbReference>
<dbReference type="Proteomes" id="UP000637267">
    <property type="component" value="Unassembled WGS sequence"/>
</dbReference>
<comment type="caution">
    <text evidence="12">The sequence shown here is derived from an EMBL/GenBank/DDBJ whole genome shotgun (WGS) entry which is preliminary data.</text>
</comment>
<comment type="similarity">
    <text evidence="9">Belongs to the binding-protein-dependent transport system permease family.</text>
</comment>
<evidence type="ECO:0000256" key="9">
    <source>
        <dbReference type="RuleBase" id="RU363032"/>
    </source>
</evidence>
<dbReference type="EMBL" id="BMLX01000010">
    <property type="protein sequence ID" value="GGP24141.1"/>
    <property type="molecule type" value="Genomic_DNA"/>
</dbReference>
<feature type="transmembrane region" description="Helical" evidence="9">
    <location>
        <begin position="113"/>
        <end position="134"/>
    </location>
</feature>
<keyword evidence="7 9" id="KW-1133">Transmembrane helix</keyword>
<gene>
    <name evidence="10" type="primary">ugpE</name>
    <name evidence="12" type="ORF">GCM10010970_41410</name>
</gene>
<evidence type="ECO:0000256" key="5">
    <source>
        <dbReference type="ARBA" id="ARBA00022475"/>
    </source>
</evidence>
<evidence type="ECO:0000313" key="12">
    <source>
        <dbReference type="EMBL" id="GGP24141.1"/>
    </source>
</evidence>
<feature type="transmembrane region" description="Helical" evidence="9">
    <location>
        <begin position="188"/>
        <end position="213"/>
    </location>
</feature>
<comment type="subunit">
    <text evidence="2 10">The complex is composed of two ATP-binding proteins (UgpC), two transmembrane proteins (UgpA and UgpE) and a solute-binding protein (UgpB).</text>
</comment>
<evidence type="ECO:0000256" key="10">
    <source>
        <dbReference type="RuleBase" id="RU363056"/>
    </source>
</evidence>
<evidence type="ECO:0000256" key="3">
    <source>
        <dbReference type="ARBA" id="ARBA00020515"/>
    </source>
</evidence>
<sequence length="283" mass="31056">MNQRHSLRPVTWLMVGGRHAGIALFTVFALFPFVWAASVALSTDTSYMWVFPQAFIPHKPGLGWLIRVFHEIELLVYLRNSLLIASLTTLGVLLLAVPCGYALALIDFPGRQALFGLIILTMMLPTETMIIPNFLTCIHLGLLDTWTGTIVPNIASALGAFMMRQAFTDLPRETLDAARVDGASEWQVLWRIALPLALPMAGALATLTFVAAWNDYLWPQVILNSQDKVPLAVGIFHDLTGEFSTSTSLLMAAITVSVIPVLAGFALTQRYFLSSTLVGRQAI</sequence>
<dbReference type="InterPro" id="IPR000515">
    <property type="entry name" value="MetI-like"/>
</dbReference>